<dbReference type="EMBL" id="LGRX02033440">
    <property type="protein sequence ID" value="KAK3241228.1"/>
    <property type="molecule type" value="Genomic_DNA"/>
</dbReference>
<feature type="compositionally biased region" description="Polar residues" evidence="1">
    <location>
        <begin position="135"/>
        <end position="155"/>
    </location>
</feature>
<dbReference type="Gene3D" id="1.20.58.120">
    <property type="entry name" value="BAG domain"/>
    <property type="match status" value="1"/>
</dbReference>
<gene>
    <name evidence="2" type="ORF">CYMTET_48979</name>
</gene>
<reference evidence="2 3" key="1">
    <citation type="journal article" date="2015" name="Genome Biol. Evol.">
        <title>Comparative Genomics of a Bacterivorous Green Alga Reveals Evolutionary Causalities and Consequences of Phago-Mixotrophic Mode of Nutrition.</title>
        <authorList>
            <person name="Burns J.A."/>
            <person name="Paasch A."/>
            <person name="Narechania A."/>
            <person name="Kim E."/>
        </authorList>
    </citation>
    <scope>NUCLEOTIDE SEQUENCE [LARGE SCALE GENOMIC DNA]</scope>
    <source>
        <strain evidence="2 3">PLY_AMNH</strain>
    </source>
</reference>
<keyword evidence="3" id="KW-1185">Reference proteome</keyword>
<evidence type="ECO:0000313" key="3">
    <source>
        <dbReference type="Proteomes" id="UP001190700"/>
    </source>
</evidence>
<feature type="region of interest" description="Disordered" evidence="1">
    <location>
        <begin position="1"/>
        <end position="204"/>
    </location>
</feature>
<protein>
    <submittedName>
        <fullName evidence="2">Uncharacterized protein</fullName>
    </submittedName>
</protein>
<evidence type="ECO:0000313" key="2">
    <source>
        <dbReference type="EMBL" id="KAK3241228.1"/>
    </source>
</evidence>
<proteinExistence type="predicted"/>
<evidence type="ECO:0000256" key="1">
    <source>
        <dbReference type="SAM" id="MobiDB-lite"/>
    </source>
</evidence>
<dbReference type="Proteomes" id="UP001190700">
    <property type="component" value="Unassembled WGS sequence"/>
</dbReference>
<comment type="caution">
    <text evidence="2">The sequence shown here is derived from an EMBL/GenBank/DDBJ whole genome shotgun (WGS) entry which is preliminary data.</text>
</comment>
<feature type="compositionally biased region" description="Polar residues" evidence="1">
    <location>
        <begin position="69"/>
        <end position="91"/>
    </location>
</feature>
<dbReference type="GO" id="GO:0051087">
    <property type="term" value="F:protein-folding chaperone binding"/>
    <property type="evidence" value="ECO:0007669"/>
    <property type="project" value="InterPro"/>
</dbReference>
<feature type="compositionally biased region" description="Polar residues" evidence="1">
    <location>
        <begin position="38"/>
        <end position="62"/>
    </location>
</feature>
<accession>A0AAE0BR36</accession>
<organism evidence="2 3">
    <name type="scientific">Cymbomonas tetramitiformis</name>
    <dbReference type="NCBI Taxonomy" id="36881"/>
    <lineage>
        <taxon>Eukaryota</taxon>
        <taxon>Viridiplantae</taxon>
        <taxon>Chlorophyta</taxon>
        <taxon>Pyramimonadophyceae</taxon>
        <taxon>Pyramimonadales</taxon>
        <taxon>Pyramimonadaceae</taxon>
        <taxon>Cymbomonas</taxon>
    </lineage>
</organism>
<name>A0AAE0BR36_9CHLO</name>
<feature type="compositionally biased region" description="Basic and acidic residues" evidence="1">
    <location>
        <begin position="1"/>
        <end position="11"/>
    </location>
</feature>
<feature type="compositionally biased region" description="Polar residues" evidence="1">
    <location>
        <begin position="114"/>
        <end position="124"/>
    </location>
</feature>
<dbReference type="AlphaFoldDB" id="A0AAE0BR36"/>
<sequence length="321" mass="34414">MDSSSRREPRPNRGLSPGQRRGGVGAHAYGMPEVGSRFRNSPGTPSRSGTYTPSFGGSQPTPTRAELRTPSSSLRSSDTRQPVGSSRSPLNRSWAGPPGGAPPTNPSTPASNLRHAQSDLSSRMRTPGEEVARAQTGNLNRSVDSGNALPRNQDTYGVHNRSTRTPVRPPPPESAEGGDTDRSSHGAAEPPPDAPSSAVRDHRFSTSSNDALCSLAKFERMFEDIKGKVDTFEKMITGHQSAGVERDDLAKAKSELAQLNGKLEKLQLEGIDSVTVGELCSGKEEARAKRKQLNRDIDVLFPRMGGLNDLFAVELKKLPVA</sequence>
<dbReference type="InterPro" id="IPR036533">
    <property type="entry name" value="BAG_dom_sf"/>
</dbReference>